<reference evidence="2 3" key="1">
    <citation type="submission" date="2019-04" db="EMBL/GenBank/DDBJ databases">
        <title>An improved genome assembly and genetic linkage map for asparagus bean, Vigna unguiculata ssp. sesquipedialis.</title>
        <authorList>
            <person name="Xia Q."/>
            <person name="Zhang R."/>
            <person name="Dong Y."/>
        </authorList>
    </citation>
    <scope>NUCLEOTIDE SEQUENCE [LARGE SCALE GENOMIC DNA]</scope>
    <source>
        <tissue evidence="2">Leaf</tissue>
    </source>
</reference>
<name>A0A4D6KKS1_VIGUN</name>
<dbReference type="AlphaFoldDB" id="A0A4D6KKS1"/>
<feature type="compositionally biased region" description="Polar residues" evidence="1">
    <location>
        <begin position="172"/>
        <end position="182"/>
    </location>
</feature>
<keyword evidence="3" id="KW-1185">Reference proteome</keyword>
<evidence type="ECO:0000313" key="3">
    <source>
        <dbReference type="Proteomes" id="UP000501690"/>
    </source>
</evidence>
<feature type="region of interest" description="Disordered" evidence="1">
    <location>
        <begin position="147"/>
        <end position="182"/>
    </location>
</feature>
<gene>
    <name evidence="2" type="ORF">DEO72_LG1g2252</name>
</gene>
<feature type="compositionally biased region" description="Basic residues" evidence="1">
    <location>
        <begin position="158"/>
        <end position="170"/>
    </location>
</feature>
<proteinExistence type="predicted"/>
<sequence length="182" mass="20090">MTSRRRQSCCQTSTAAAAASGHHSSTIFLLTGEVTNLHHLLSSSQRRHLRPHVNVASHRSTIILPAPDLAGATPIQKQIYVSHGDHPSRLHCSSAHHLNQARTTAPAPAPFPQPSRTIRFTFHHHHFPSPRSCAAHPISRATTIFQSRSRSIQMQQPSHHHGNLLHHHANARNTTGTNLNNN</sequence>
<evidence type="ECO:0000256" key="1">
    <source>
        <dbReference type="SAM" id="MobiDB-lite"/>
    </source>
</evidence>
<accession>A0A4D6KKS1</accession>
<organism evidence="2 3">
    <name type="scientific">Vigna unguiculata</name>
    <name type="common">Cowpea</name>
    <dbReference type="NCBI Taxonomy" id="3917"/>
    <lineage>
        <taxon>Eukaryota</taxon>
        <taxon>Viridiplantae</taxon>
        <taxon>Streptophyta</taxon>
        <taxon>Embryophyta</taxon>
        <taxon>Tracheophyta</taxon>
        <taxon>Spermatophyta</taxon>
        <taxon>Magnoliopsida</taxon>
        <taxon>eudicotyledons</taxon>
        <taxon>Gunneridae</taxon>
        <taxon>Pentapetalae</taxon>
        <taxon>rosids</taxon>
        <taxon>fabids</taxon>
        <taxon>Fabales</taxon>
        <taxon>Fabaceae</taxon>
        <taxon>Papilionoideae</taxon>
        <taxon>50 kb inversion clade</taxon>
        <taxon>NPAAA clade</taxon>
        <taxon>indigoferoid/millettioid clade</taxon>
        <taxon>Phaseoleae</taxon>
        <taxon>Vigna</taxon>
    </lineage>
</organism>
<dbReference type="EMBL" id="CP039345">
    <property type="protein sequence ID" value="QCD78616.1"/>
    <property type="molecule type" value="Genomic_DNA"/>
</dbReference>
<protein>
    <submittedName>
        <fullName evidence="2">Uncharacterized protein</fullName>
    </submittedName>
</protein>
<feature type="compositionally biased region" description="Polar residues" evidence="1">
    <location>
        <begin position="147"/>
        <end position="157"/>
    </location>
</feature>
<dbReference type="Proteomes" id="UP000501690">
    <property type="component" value="Linkage Group LG1"/>
</dbReference>
<evidence type="ECO:0000313" key="2">
    <source>
        <dbReference type="EMBL" id="QCD78616.1"/>
    </source>
</evidence>